<evidence type="ECO:0000259" key="1">
    <source>
        <dbReference type="PROSITE" id="PS50191"/>
    </source>
</evidence>
<dbReference type="SUPFAM" id="SSF52087">
    <property type="entry name" value="CRAL/TRIO domain"/>
    <property type="match status" value="1"/>
</dbReference>
<dbReference type="VEuPathDB" id="VectorBase:CPIJ012124"/>
<evidence type="ECO:0000313" key="2">
    <source>
        <dbReference type="EMBL" id="EDS37887.1"/>
    </source>
</evidence>
<dbReference type="OrthoDB" id="6432525at2759"/>
<organism>
    <name type="scientific">Culex quinquefasciatus</name>
    <name type="common">Southern house mosquito</name>
    <name type="synonym">Culex pungens</name>
    <dbReference type="NCBI Taxonomy" id="7176"/>
    <lineage>
        <taxon>Eukaryota</taxon>
        <taxon>Metazoa</taxon>
        <taxon>Ecdysozoa</taxon>
        <taxon>Arthropoda</taxon>
        <taxon>Hexapoda</taxon>
        <taxon>Insecta</taxon>
        <taxon>Pterygota</taxon>
        <taxon>Neoptera</taxon>
        <taxon>Endopterygota</taxon>
        <taxon>Diptera</taxon>
        <taxon>Nematocera</taxon>
        <taxon>Culicoidea</taxon>
        <taxon>Culicidae</taxon>
        <taxon>Culicinae</taxon>
        <taxon>Culicini</taxon>
        <taxon>Culex</taxon>
        <taxon>Culex</taxon>
    </lineage>
</organism>
<dbReference type="VEuPathDB" id="VectorBase:CQUJHB010020"/>
<reference evidence="2" key="1">
    <citation type="submission" date="2007-03" db="EMBL/GenBank/DDBJ databases">
        <title>Annotation of Culex pipiens quinquefasciatus.</title>
        <authorList>
            <consortium name="The Broad Institute Genome Sequencing Platform"/>
            <person name="Atkinson P.W."/>
            <person name="Hemingway J."/>
            <person name="Christensen B.M."/>
            <person name="Higgs S."/>
            <person name="Kodira C."/>
            <person name="Hannick L."/>
            <person name="Megy K."/>
            <person name="O'Leary S."/>
            <person name="Pearson M."/>
            <person name="Haas B.J."/>
            <person name="Mauceli E."/>
            <person name="Wortman J.R."/>
            <person name="Lee N.H."/>
            <person name="Guigo R."/>
            <person name="Stanke M."/>
            <person name="Alvarado L."/>
            <person name="Amedeo P."/>
            <person name="Antoine C.H."/>
            <person name="Arensburger P."/>
            <person name="Bidwell S.L."/>
            <person name="Crawford M."/>
            <person name="Camaro F."/>
            <person name="Devon K."/>
            <person name="Engels R."/>
            <person name="Hammond M."/>
            <person name="Howarth C."/>
            <person name="Koehrsen M."/>
            <person name="Lawson D."/>
            <person name="Montgomery P."/>
            <person name="Nene V."/>
            <person name="Nusbaum C."/>
            <person name="Puiu D."/>
            <person name="Romero-Severson J."/>
            <person name="Severson D.W."/>
            <person name="Shumway M."/>
            <person name="Sisk P."/>
            <person name="Stolte C."/>
            <person name="Zeng Q."/>
            <person name="Eisenstadt E."/>
            <person name="Fraser-Liggett C."/>
            <person name="Strausberg R."/>
            <person name="Galagan J."/>
            <person name="Birren B."/>
            <person name="Collins F.H."/>
        </authorList>
    </citation>
    <scope>NUCLEOTIDE SEQUENCE [LARGE SCALE GENOMIC DNA]</scope>
    <source>
        <strain evidence="2">JHB</strain>
    </source>
</reference>
<dbReference type="EnsemblMetazoa" id="CPIJ012124-RA">
    <property type="protein sequence ID" value="CPIJ012124-PA"/>
    <property type="gene ID" value="CPIJ012124"/>
</dbReference>
<dbReference type="HOGENOM" id="CLU_046597_3_0_1"/>
<feature type="domain" description="CRAL-TRIO" evidence="1">
    <location>
        <begin position="72"/>
        <end position="232"/>
    </location>
</feature>
<dbReference type="AlphaFoldDB" id="B0X012"/>
<dbReference type="InterPro" id="IPR036865">
    <property type="entry name" value="CRAL-TRIO_dom_sf"/>
</dbReference>
<dbReference type="STRING" id="7176.B0X012"/>
<sequence>MDKNAAAQIETIKTWVTTQEHLPEITDHDIHTFLHSNYYDVEKTKSTNRKLLHFWAPVCKGTFSDLDVLSKELQSTMAVVEMIFPPQPTPEGYKLAIFRFATTDASKFNVYSATKYASLCLDQWLKEDGLIEGHIIIYDLAGCHLGQLARLRFFPVKNYFYFVQEALPIRMKEMHFANIPSIMDKILLFLKPFMKRELLDVMHLHTTNESLLKVIPANCLPNEYGGTAGPFKQFKDEFQAKLLANRDAILQAEMEQRVDESKRASRGYGLFNMFRK</sequence>
<dbReference type="Gene3D" id="3.40.525.10">
    <property type="entry name" value="CRAL-TRIO lipid binding domain"/>
    <property type="match status" value="1"/>
</dbReference>
<proteinExistence type="predicted"/>
<evidence type="ECO:0000313" key="4">
    <source>
        <dbReference type="Proteomes" id="UP000002320"/>
    </source>
</evidence>
<dbReference type="InParanoid" id="B0X012"/>
<dbReference type="CDD" id="cd00170">
    <property type="entry name" value="SEC14"/>
    <property type="match status" value="1"/>
</dbReference>
<keyword evidence="4" id="KW-1185">Reference proteome</keyword>
<dbReference type="eggNOG" id="KOG1471">
    <property type="taxonomic scope" value="Eukaryota"/>
</dbReference>
<dbReference type="GO" id="GO:1902936">
    <property type="term" value="F:phosphatidylinositol bisphosphate binding"/>
    <property type="evidence" value="ECO:0007669"/>
    <property type="project" value="TreeGrafter"/>
</dbReference>
<accession>B0X012</accession>
<dbReference type="PANTHER" id="PTHR10174">
    <property type="entry name" value="ALPHA-TOCOPHEROL TRANSFER PROTEIN-RELATED"/>
    <property type="match status" value="1"/>
</dbReference>
<dbReference type="PROSITE" id="PS50191">
    <property type="entry name" value="CRAL_TRIO"/>
    <property type="match status" value="1"/>
</dbReference>
<evidence type="ECO:0000313" key="3">
    <source>
        <dbReference type="EnsemblMetazoa" id="CPIJ012124-PA"/>
    </source>
</evidence>
<dbReference type="Pfam" id="PF00650">
    <property type="entry name" value="CRAL_TRIO"/>
    <property type="match status" value="1"/>
</dbReference>
<reference evidence="3" key="2">
    <citation type="submission" date="2020-05" db="UniProtKB">
        <authorList>
            <consortium name="EnsemblMetazoa"/>
        </authorList>
    </citation>
    <scope>IDENTIFICATION</scope>
    <source>
        <strain evidence="3">JHB</strain>
    </source>
</reference>
<dbReference type="InterPro" id="IPR001251">
    <property type="entry name" value="CRAL-TRIO_dom"/>
</dbReference>
<dbReference type="KEGG" id="cqu:CpipJ_CPIJ012124"/>
<dbReference type="GO" id="GO:0016020">
    <property type="term" value="C:membrane"/>
    <property type="evidence" value="ECO:0007669"/>
    <property type="project" value="TreeGrafter"/>
</dbReference>
<dbReference type="Proteomes" id="UP000002320">
    <property type="component" value="Unassembled WGS sequence"/>
</dbReference>
<protein>
    <submittedName>
        <fullName evidence="2">CRAL/TRIO domain-containing protein</fullName>
    </submittedName>
</protein>
<gene>
    <name evidence="3" type="primary">6045670</name>
    <name evidence="2" type="ORF">CpipJ_CPIJ012124</name>
</gene>
<dbReference type="PRINTS" id="PR00180">
    <property type="entry name" value="CRETINALDHBP"/>
</dbReference>
<dbReference type="EMBL" id="DS232225">
    <property type="protein sequence ID" value="EDS37887.1"/>
    <property type="molecule type" value="Genomic_DNA"/>
</dbReference>
<dbReference type="PANTHER" id="PTHR10174:SF213">
    <property type="entry name" value="CRAL-TRIO DOMAIN-CONTAINING PROTEIN"/>
    <property type="match status" value="1"/>
</dbReference>
<name>B0X012_CULQU</name>
<dbReference type="SMART" id="SM00516">
    <property type="entry name" value="SEC14"/>
    <property type="match status" value="1"/>
</dbReference>